<dbReference type="PANTHER" id="PTHR40053">
    <property type="entry name" value="SPORULATION-CONTROL PROTEIN SPO0M"/>
    <property type="match status" value="1"/>
</dbReference>
<dbReference type="RefSeq" id="WP_152787783.1">
    <property type="nucleotide sequence ID" value="NZ_BAABEQ010000020.1"/>
</dbReference>
<name>A0A5N8W682_9ACTN</name>
<accession>A0A5N8W682</accession>
<gene>
    <name evidence="1" type="ORF">FNH04_24720</name>
</gene>
<proteinExistence type="predicted"/>
<dbReference type="Pfam" id="PF07070">
    <property type="entry name" value="Spo0M"/>
    <property type="match status" value="1"/>
</dbReference>
<evidence type="ECO:0000313" key="1">
    <source>
        <dbReference type="EMBL" id="MPY42990.1"/>
    </source>
</evidence>
<keyword evidence="2" id="KW-1185">Reference proteome</keyword>
<sequence>MAFRKFLSSLGINAPEVETVLDRTVVRPGESLTANITVRGGGADVEIERFAVELVVRFESHGETEARYLNPIFTYTFDAPFVLRAGETRTEKVALELPWEMPLTHALGRPLTGAYSAVRTLLAIDGAVDRGDVDPVEVHALPAQDAVLRALEELGFRRVEAEVKPGHAHGTRQSADWWQEIEHRFPAAYGLKDVELLLVARESDLDVHPGTSAKRLTLPYEETTDHAVLTTRLDRYLREQFGVR</sequence>
<comment type="caution">
    <text evidence="1">The sequence shown here is derived from an EMBL/GenBank/DDBJ whole genome shotgun (WGS) entry which is preliminary data.</text>
</comment>
<organism evidence="1 2">
    <name type="scientific">Streptomyces phyllanthi</name>
    <dbReference type="NCBI Taxonomy" id="1803180"/>
    <lineage>
        <taxon>Bacteria</taxon>
        <taxon>Bacillati</taxon>
        <taxon>Actinomycetota</taxon>
        <taxon>Actinomycetes</taxon>
        <taxon>Kitasatosporales</taxon>
        <taxon>Streptomycetaceae</taxon>
        <taxon>Streptomyces</taxon>
    </lineage>
</organism>
<dbReference type="EMBL" id="VJZE01000191">
    <property type="protein sequence ID" value="MPY42990.1"/>
    <property type="molecule type" value="Genomic_DNA"/>
</dbReference>
<dbReference type="OrthoDB" id="3431481at2"/>
<reference evidence="1 2" key="1">
    <citation type="submission" date="2019-07" db="EMBL/GenBank/DDBJ databases">
        <title>New species of Amycolatopsis and Streptomyces.</title>
        <authorList>
            <person name="Duangmal K."/>
            <person name="Teo W.F.A."/>
            <person name="Lipun K."/>
        </authorList>
    </citation>
    <scope>NUCLEOTIDE SEQUENCE [LARGE SCALE GENOMIC DNA]</scope>
    <source>
        <strain evidence="1 2">TISTR 2346</strain>
    </source>
</reference>
<protein>
    <submittedName>
        <fullName evidence="1">Sporulation protein</fullName>
    </submittedName>
</protein>
<evidence type="ECO:0000313" key="2">
    <source>
        <dbReference type="Proteomes" id="UP000326979"/>
    </source>
</evidence>
<dbReference type="PANTHER" id="PTHR40053:SF1">
    <property type="entry name" value="SPORULATION-CONTROL PROTEIN SPO0M"/>
    <property type="match status" value="1"/>
</dbReference>
<dbReference type="InterPro" id="IPR009776">
    <property type="entry name" value="Spore_0_M"/>
</dbReference>
<dbReference type="AlphaFoldDB" id="A0A5N8W682"/>
<dbReference type="Proteomes" id="UP000326979">
    <property type="component" value="Unassembled WGS sequence"/>
</dbReference>